<accession>A0A554JBM0</accession>
<feature type="domain" description="EF-hand" evidence="1">
    <location>
        <begin position="266"/>
        <end position="301"/>
    </location>
</feature>
<dbReference type="PROSITE" id="PS50222">
    <property type="entry name" value="EF_HAND_2"/>
    <property type="match status" value="1"/>
</dbReference>
<dbReference type="GO" id="GO:0005509">
    <property type="term" value="F:calcium ion binding"/>
    <property type="evidence" value="ECO:0007669"/>
    <property type="project" value="InterPro"/>
</dbReference>
<comment type="caution">
    <text evidence="2">The sequence shown here is derived from an EMBL/GenBank/DDBJ whole genome shotgun (WGS) entry which is preliminary data.</text>
</comment>
<gene>
    <name evidence="2" type="ORF">G01um101477_337</name>
</gene>
<evidence type="ECO:0000313" key="3">
    <source>
        <dbReference type="Proteomes" id="UP000319613"/>
    </source>
</evidence>
<evidence type="ECO:0000259" key="1">
    <source>
        <dbReference type="PROSITE" id="PS50222"/>
    </source>
</evidence>
<evidence type="ECO:0000313" key="2">
    <source>
        <dbReference type="EMBL" id="TSC65786.1"/>
    </source>
</evidence>
<organism evidence="2 3">
    <name type="scientific">Candidatus Doudnabacteria bacterium Gr01-1014_77</name>
    <dbReference type="NCBI Taxonomy" id="2017133"/>
    <lineage>
        <taxon>Bacteria</taxon>
        <taxon>Candidatus Doudnaibacteriota</taxon>
    </lineage>
</organism>
<reference evidence="2 3" key="1">
    <citation type="submission" date="2017-07" db="EMBL/GenBank/DDBJ databases">
        <title>Mechanisms for carbon and nitrogen cycling indicate functional differentiation within the Candidate Phyla Radiation.</title>
        <authorList>
            <person name="Danczak R.E."/>
            <person name="Johnston M.D."/>
            <person name="Kenah C."/>
            <person name="Slattery M."/>
            <person name="Wrighton K.C."/>
            <person name="Wilkins M.J."/>
        </authorList>
    </citation>
    <scope>NUCLEOTIDE SEQUENCE [LARGE SCALE GENOMIC DNA]</scope>
    <source>
        <strain evidence="2">Gr01-1014_77</strain>
    </source>
</reference>
<dbReference type="EMBL" id="VMFF01000028">
    <property type="protein sequence ID" value="TSC65786.1"/>
    <property type="molecule type" value="Genomic_DNA"/>
</dbReference>
<dbReference type="Proteomes" id="UP000319613">
    <property type="component" value="Unassembled WGS sequence"/>
</dbReference>
<name>A0A554JBM0_9BACT</name>
<dbReference type="InterPro" id="IPR002048">
    <property type="entry name" value="EF_hand_dom"/>
</dbReference>
<dbReference type="AlphaFoldDB" id="A0A554JBM0"/>
<sequence>MNTIDQAKLVIQNTTLLSSLEKTEWIQLLPAMNEKQLQEFLEILAPGQHFETKAPVEPIIPVAPKPVIPPVLKPVAKPMQVDIHEKEIGTSKPLYELELPEHATAPKPPEPVIPKAQSVVVPQIPVVPAPSDPTELQRRVENIVKELQQKNTAPKPQAPPVKPQPAEVIRPEPALAPKPQKPVIAPRPKTQPEPLQLRALEDFKKLTPAHLHGDTVAEDLQNIILSINALSNKYKPFDLVAAIEQSSLYKTYLGIGMALLDDSNPDRDSAYAKVIKDMDVRGDDFLTKEEFEAFTDFRKKLEQFM</sequence>
<proteinExistence type="predicted"/>
<protein>
    <recommendedName>
        <fullName evidence="1">EF-hand domain-containing protein</fullName>
    </recommendedName>
</protein>